<keyword evidence="2 5" id="KW-0812">Transmembrane</keyword>
<keyword evidence="3 5" id="KW-1133">Transmembrane helix</keyword>
<feature type="signal peptide" evidence="6">
    <location>
        <begin position="1"/>
        <end position="15"/>
    </location>
</feature>
<keyword evidence="4 5" id="KW-0472">Membrane</keyword>
<evidence type="ECO:0000256" key="1">
    <source>
        <dbReference type="ARBA" id="ARBA00004141"/>
    </source>
</evidence>
<feature type="transmembrane region" description="Helical" evidence="5">
    <location>
        <begin position="94"/>
        <end position="114"/>
    </location>
</feature>
<organism evidence="7 8">
    <name type="scientific">Zophobas morio</name>
    <dbReference type="NCBI Taxonomy" id="2755281"/>
    <lineage>
        <taxon>Eukaryota</taxon>
        <taxon>Metazoa</taxon>
        <taxon>Ecdysozoa</taxon>
        <taxon>Arthropoda</taxon>
        <taxon>Hexapoda</taxon>
        <taxon>Insecta</taxon>
        <taxon>Pterygota</taxon>
        <taxon>Neoptera</taxon>
        <taxon>Endopterygota</taxon>
        <taxon>Coleoptera</taxon>
        <taxon>Polyphaga</taxon>
        <taxon>Cucujiformia</taxon>
        <taxon>Tenebrionidae</taxon>
        <taxon>Zophobas</taxon>
    </lineage>
</organism>
<comment type="caution">
    <text evidence="7">The sequence shown here is derived from an EMBL/GenBank/DDBJ whole genome shotgun (WGS) entry which is preliminary data.</text>
</comment>
<evidence type="ECO:0000313" key="8">
    <source>
        <dbReference type="Proteomes" id="UP001168821"/>
    </source>
</evidence>
<keyword evidence="8" id="KW-1185">Reference proteome</keyword>
<dbReference type="Proteomes" id="UP001168821">
    <property type="component" value="Unassembled WGS sequence"/>
</dbReference>
<dbReference type="InterPro" id="IPR008952">
    <property type="entry name" value="Tetraspanin_EC2_sf"/>
</dbReference>
<keyword evidence="6" id="KW-0732">Signal</keyword>
<dbReference type="FunFam" id="1.10.1450.10:FF:000096">
    <property type="entry name" value="Tetraspanin"/>
    <property type="match status" value="1"/>
</dbReference>
<dbReference type="Gene3D" id="1.10.1450.10">
    <property type="entry name" value="Tetraspanin"/>
    <property type="match status" value="1"/>
</dbReference>
<evidence type="ECO:0000256" key="2">
    <source>
        <dbReference type="ARBA" id="ARBA00022692"/>
    </source>
</evidence>
<accession>A0AA38IFX4</accession>
<feature type="transmembrane region" description="Helical" evidence="5">
    <location>
        <begin position="58"/>
        <end position="82"/>
    </location>
</feature>
<feature type="transmembrane region" description="Helical" evidence="5">
    <location>
        <begin position="126"/>
        <end position="148"/>
    </location>
</feature>
<evidence type="ECO:0008006" key="9">
    <source>
        <dbReference type="Google" id="ProtNLM"/>
    </source>
</evidence>
<proteinExistence type="predicted"/>
<feature type="chain" id="PRO_5041446351" description="Tetraspanin" evidence="6">
    <location>
        <begin position="16"/>
        <end position="282"/>
    </location>
</feature>
<reference evidence="7" key="1">
    <citation type="journal article" date="2023" name="G3 (Bethesda)">
        <title>Whole genome assemblies of Zophobas morio and Tenebrio molitor.</title>
        <authorList>
            <person name="Kaur S."/>
            <person name="Stinson S.A."/>
            <person name="diCenzo G.C."/>
        </authorList>
    </citation>
    <scope>NUCLEOTIDE SEQUENCE</scope>
    <source>
        <strain evidence="7">QUZm001</strain>
    </source>
</reference>
<dbReference type="GO" id="GO:0016020">
    <property type="term" value="C:membrane"/>
    <property type="evidence" value="ECO:0007669"/>
    <property type="project" value="UniProtKB-SubCell"/>
</dbReference>
<dbReference type="AlphaFoldDB" id="A0AA38IFX4"/>
<comment type="subcellular location">
    <subcellularLocation>
        <location evidence="1">Membrane</location>
        <topology evidence="1">Multi-pass membrane protein</topology>
    </subcellularLocation>
</comment>
<dbReference type="SUPFAM" id="SSF48652">
    <property type="entry name" value="Tetraspanin"/>
    <property type="match status" value="1"/>
</dbReference>
<dbReference type="Pfam" id="PF00335">
    <property type="entry name" value="Tetraspanin"/>
    <property type="match status" value="1"/>
</dbReference>
<evidence type="ECO:0000256" key="6">
    <source>
        <dbReference type="SAM" id="SignalP"/>
    </source>
</evidence>
<gene>
    <name evidence="7" type="ORF">Zmor_009127</name>
</gene>
<protein>
    <recommendedName>
        <fullName evidence="9">Tetraspanin</fullName>
    </recommendedName>
</protein>
<dbReference type="EMBL" id="JALNTZ010000003">
    <property type="protein sequence ID" value="KAJ3657313.1"/>
    <property type="molecule type" value="Genomic_DNA"/>
</dbReference>
<evidence type="ECO:0000256" key="3">
    <source>
        <dbReference type="ARBA" id="ARBA00022989"/>
    </source>
</evidence>
<sequence>MYHLLSLTLLPLLFQRQSPPLDVDSFTSFFGPWTKNRAPPIYPNAQTGRTVDLSEFCLFFVAVMLLVIILGLTAMSVWSLLFKSHYNFLDCSTELAYFALPVAALCLPSAWMAFSVHNDKKSRRFLSWVLVLLILAMVVMAIGVYVGFSHKLNLKPSQIEGNPVLVEFRGSLRRSMTSYGAKSGRVWDDMQERLRCCGVDNYTDWMAVEKRIPESCCYYKEASCRDNSTFSTGCLKIITADLASQTCLFSGINCVALYMQSCAFVLVACIYFHGKRREGAAG</sequence>
<evidence type="ECO:0000256" key="5">
    <source>
        <dbReference type="SAM" id="Phobius"/>
    </source>
</evidence>
<dbReference type="InterPro" id="IPR018499">
    <property type="entry name" value="Tetraspanin/Peripherin"/>
</dbReference>
<evidence type="ECO:0000313" key="7">
    <source>
        <dbReference type="EMBL" id="KAJ3657313.1"/>
    </source>
</evidence>
<evidence type="ECO:0000256" key="4">
    <source>
        <dbReference type="ARBA" id="ARBA00023136"/>
    </source>
</evidence>
<name>A0AA38IFX4_9CUCU</name>